<dbReference type="Gene3D" id="3.40.50.1820">
    <property type="entry name" value="alpha/beta hydrolase"/>
    <property type="match status" value="1"/>
</dbReference>
<organism evidence="1 2">
    <name type="scientific">Nonomuraea jiangxiensis</name>
    <dbReference type="NCBI Taxonomy" id="633440"/>
    <lineage>
        <taxon>Bacteria</taxon>
        <taxon>Bacillati</taxon>
        <taxon>Actinomycetota</taxon>
        <taxon>Actinomycetes</taxon>
        <taxon>Streptosporangiales</taxon>
        <taxon>Streptosporangiaceae</taxon>
        <taxon>Nonomuraea</taxon>
    </lineage>
</organism>
<dbReference type="Proteomes" id="UP000199202">
    <property type="component" value="Unassembled WGS sequence"/>
</dbReference>
<dbReference type="SUPFAM" id="SSF53474">
    <property type="entry name" value="alpha/beta-Hydrolases"/>
    <property type="match status" value="1"/>
</dbReference>
<evidence type="ECO:0008006" key="3">
    <source>
        <dbReference type="Google" id="ProtNLM"/>
    </source>
</evidence>
<sequence length="163" mass="17813">MGYVPARPLLHFARGILVRRGWTVREVWWQPPADPATDWEAWVMDQARSALDGVQARHVLLVGKSLGACAAPLAAERGLPAIWLTPLLGREGVVAALRRSQAPTLLVGGTADRSWDGELVRSLAHPYVEIPGAHHGLETDDPVESVEMLKQVTAAMSRFVQEL</sequence>
<evidence type="ECO:0000313" key="1">
    <source>
        <dbReference type="EMBL" id="SDK89888.1"/>
    </source>
</evidence>
<dbReference type="STRING" id="633440.SAMN05421869_12018"/>
<dbReference type="AlphaFoldDB" id="A0A1G9FN73"/>
<protein>
    <recommendedName>
        <fullName evidence="3">Alpha/beta hydrolase family protein</fullName>
    </recommendedName>
</protein>
<reference evidence="1 2" key="1">
    <citation type="submission" date="2016-10" db="EMBL/GenBank/DDBJ databases">
        <authorList>
            <person name="de Groot N.N."/>
        </authorList>
    </citation>
    <scope>NUCLEOTIDE SEQUENCE [LARGE SCALE GENOMIC DNA]</scope>
    <source>
        <strain evidence="1 2">CGMCC 4.6533</strain>
    </source>
</reference>
<accession>A0A1G9FN73</accession>
<dbReference type="EMBL" id="FNDJ01000020">
    <property type="protein sequence ID" value="SDK89888.1"/>
    <property type="molecule type" value="Genomic_DNA"/>
</dbReference>
<dbReference type="InterPro" id="IPR029058">
    <property type="entry name" value="AB_hydrolase_fold"/>
</dbReference>
<gene>
    <name evidence="1" type="ORF">SAMN05421869_12018</name>
</gene>
<evidence type="ECO:0000313" key="2">
    <source>
        <dbReference type="Proteomes" id="UP000199202"/>
    </source>
</evidence>
<keyword evidence="2" id="KW-1185">Reference proteome</keyword>
<proteinExistence type="predicted"/>
<name>A0A1G9FN73_9ACTN</name>